<dbReference type="SUPFAM" id="SSF55797">
    <property type="entry name" value="PR-1-like"/>
    <property type="match status" value="1"/>
</dbReference>
<evidence type="ECO:0000313" key="4">
    <source>
        <dbReference type="Proteomes" id="UP000196228"/>
    </source>
</evidence>
<feature type="compositionally biased region" description="Basic residues" evidence="1">
    <location>
        <begin position="1"/>
        <end position="11"/>
    </location>
</feature>
<dbReference type="EMBL" id="CP021383">
    <property type="protein sequence ID" value="ARU51890.1"/>
    <property type="molecule type" value="Genomic_DNA"/>
</dbReference>
<dbReference type="RefSeq" id="WP_087470908.1">
    <property type="nucleotide sequence ID" value="NZ_CP021383.1"/>
</dbReference>
<dbReference type="InterPro" id="IPR035940">
    <property type="entry name" value="CAP_sf"/>
</dbReference>
<feature type="compositionally biased region" description="Basic and acidic residues" evidence="1">
    <location>
        <begin position="113"/>
        <end position="123"/>
    </location>
</feature>
<organism evidence="3 4">
    <name type="scientific">Cellulosimicrobium cellulans</name>
    <name type="common">Arthrobacter luteus</name>
    <dbReference type="NCBI Taxonomy" id="1710"/>
    <lineage>
        <taxon>Bacteria</taxon>
        <taxon>Bacillati</taxon>
        <taxon>Actinomycetota</taxon>
        <taxon>Actinomycetes</taxon>
        <taxon>Micrococcales</taxon>
        <taxon>Promicromonosporaceae</taxon>
        <taxon>Cellulosimicrobium</taxon>
    </lineage>
</organism>
<feature type="compositionally biased region" description="Low complexity" evidence="1">
    <location>
        <begin position="197"/>
        <end position="209"/>
    </location>
</feature>
<feature type="compositionally biased region" description="Low complexity" evidence="1">
    <location>
        <begin position="140"/>
        <end position="150"/>
    </location>
</feature>
<feature type="compositionally biased region" description="Basic residues" evidence="1">
    <location>
        <begin position="42"/>
        <end position="55"/>
    </location>
</feature>
<proteinExistence type="predicted"/>
<dbReference type="CDD" id="cd05379">
    <property type="entry name" value="CAP_bacterial"/>
    <property type="match status" value="1"/>
</dbReference>
<accession>A0A1Y0HV62</accession>
<evidence type="ECO:0000256" key="1">
    <source>
        <dbReference type="SAM" id="MobiDB-lite"/>
    </source>
</evidence>
<dbReference type="OrthoDB" id="68195at2"/>
<dbReference type="PANTHER" id="PTHR31157:SF1">
    <property type="entry name" value="SCP DOMAIN-CONTAINING PROTEIN"/>
    <property type="match status" value="1"/>
</dbReference>
<dbReference type="Proteomes" id="UP000196228">
    <property type="component" value="Chromosome"/>
</dbReference>
<protein>
    <recommendedName>
        <fullName evidence="2">SCP domain-containing protein</fullName>
    </recommendedName>
</protein>
<gene>
    <name evidence="3" type="ORF">CBR64_10730</name>
</gene>
<feature type="compositionally biased region" description="Basic and acidic residues" evidence="1">
    <location>
        <begin position="130"/>
        <end position="139"/>
    </location>
</feature>
<feature type="domain" description="SCP" evidence="2">
    <location>
        <begin position="228"/>
        <end position="329"/>
    </location>
</feature>
<name>A0A1Y0HV62_CELCE</name>
<feature type="region of interest" description="Disordered" evidence="1">
    <location>
        <begin position="1"/>
        <end position="58"/>
    </location>
</feature>
<feature type="region of interest" description="Disordered" evidence="1">
    <location>
        <begin position="86"/>
        <end position="209"/>
    </location>
</feature>
<dbReference type="PANTHER" id="PTHR31157">
    <property type="entry name" value="SCP DOMAIN-CONTAINING PROTEIN"/>
    <property type="match status" value="1"/>
</dbReference>
<dbReference type="KEGG" id="cceu:CBR64_10730"/>
<reference evidence="3 4" key="1">
    <citation type="submission" date="2017-05" db="EMBL/GenBank/DDBJ databases">
        <authorList>
            <person name="Song R."/>
            <person name="Chenine A.L."/>
            <person name="Ruprecht R.M."/>
        </authorList>
    </citation>
    <scope>NUCLEOTIDE SEQUENCE [LARGE SCALE GENOMIC DNA]</scope>
    <source>
        <strain evidence="3 4">PSBB019</strain>
    </source>
</reference>
<evidence type="ECO:0000259" key="2">
    <source>
        <dbReference type="Pfam" id="PF00188"/>
    </source>
</evidence>
<dbReference type="Gene3D" id="3.40.33.10">
    <property type="entry name" value="CAP"/>
    <property type="match status" value="1"/>
</dbReference>
<dbReference type="AlphaFoldDB" id="A0A1Y0HV62"/>
<sequence>MAPQRTPRHRAGAPAEMPRSRPASETSRRERSSSAVPVPGSARRRGGPFARHLRSGPRVAVTSGVAAALLLGPPLGVTVATATGELRPEHVGPLGPVVAALPWQGTDPASWLDGRDPRDDRSSRTLADGRSADDLEHPSDTSAEPTAPSAPDTPPDGAEQAEPGGADDGLEPAPASPEPNQPGPGDAQAVPAPSGEAADPAPSVTPAPAAAVQVGPGAISAEGAAVVERTNAERAAAGCGPLVVDERLTAAAQLHSEDMLAQGYFDHTSLDGRSPWDRAKAQGYANPGAENIAKGQATAEDVVRAWMDSPGHRANILNCDLREIGVGHADRVWTQLFGWG</sequence>
<dbReference type="InterPro" id="IPR014044">
    <property type="entry name" value="CAP_dom"/>
</dbReference>
<dbReference type="Pfam" id="PF00188">
    <property type="entry name" value="CAP"/>
    <property type="match status" value="1"/>
</dbReference>
<evidence type="ECO:0000313" key="3">
    <source>
        <dbReference type="EMBL" id="ARU51890.1"/>
    </source>
</evidence>